<dbReference type="InterPro" id="IPR013815">
    <property type="entry name" value="ATP_grasp_subdomain_1"/>
</dbReference>
<dbReference type="Gene3D" id="3.30.470.20">
    <property type="entry name" value="ATP-grasp fold, B domain"/>
    <property type="match status" value="1"/>
</dbReference>
<evidence type="ECO:0000256" key="8">
    <source>
        <dbReference type="ARBA" id="ARBA00022755"/>
    </source>
</evidence>
<dbReference type="FunCoup" id="A0A212RKD0">
    <property type="interactions" value="401"/>
</dbReference>
<comment type="cofactor">
    <cofactor evidence="1">
        <name>Mn(2+)</name>
        <dbReference type="ChEBI" id="CHEBI:29035"/>
    </cofactor>
</comment>
<dbReference type="InterPro" id="IPR011761">
    <property type="entry name" value="ATP-grasp"/>
</dbReference>
<dbReference type="InParanoid" id="A0A212RKD0"/>
<dbReference type="InterPro" id="IPR037123">
    <property type="entry name" value="PRibGlycinamide_synth_C_sf"/>
</dbReference>
<dbReference type="InterPro" id="IPR020562">
    <property type="entry name" value="PRibGlycinamide_synth_N"/>
</dbReference>
<comment type="cofactor">
    <cofactor evidence="2">
        <name>Mg(2+)</name>
        <dbReference type="ChEBI" id="CHEBI:18420"/>
    </cofactor>
</comment>
<dbReference type="PROSITE" id="PS50975">
    <property type="entry name" value="ATP_GRASP"/>
    <property type="match status" value="1"/>
</dbReference>
<dbReference type="AlphaFoldDB" id="A0A212RKD0"/>
<dbReference type="FunFam" id="3.40.50.20:FF:000006">
    <property type="entry name" value="Phosphoribosylamine--glycine ligase, chloroplastic"/>
    <property type="match status" value="1"/>
</dbReference>
<name>A0A212RKD0_9CHLR</name>
<dbReference type="GO" id="GO:0009113">
    <property type="term" value="P:purine nucleobase biosynthetic process"/>
    <property type="evidence" value="ECO:0007669"/>
    <property type="project" value="InterPro"/>
</dbReference>
<protein>
    <recommendedName>
        <fullName evidence="4 14">Phosphoribosylamine--glycine ligase</fullName>
        <ecNumber evidence="4 14">6.3.4.13</ecNumber>
    </recommendedName>
    <alternativeName>
        <fullName evidence="14">GARS</fullName>
    </alternativeName>
    <alternativeName>
        <fullName evidence="12 14">Glycinamide ribonucleotide synthetase</fullName>
    </alternativeName>
    <alternativeName>
        <fullName evidence="13 14">Phosphoribosylglycinamide synthetase</fullName>
    </alternativeName>
</protein>
<keyword evidence="7 15" id="KW-0547">Nucleotide-binding</keyword>
<evidence type="ECO:0000256" key="16">
    <source>
        <dbReference type="SAM" id="MobiDB-lite"/>
    </source>
</evidence>
<dbReference type="GO" id="GO:0006189">
    <property type="term" value="P:'de novo' IMP biosynthetic process"/>
    <property type="evidence" value="ECO:0007669"/>
    <property type="project" value="UniProtKB-UniRule"/>
</dbReference>
<dbReference type="EC" id="6.3.4.13" evidence="4 14"/>
<reference evidence="19" key="1">
    <citation type="submission" date="2017-06" db="EMBL/GenBank/DDBJ databases">
        <authorList>
            <person name="Varghese N."/>
            <person name="Submissions S."/>
        </authorList>
    </citation>
    <scope>NUCLEOTIDE SEQUENCE [LARGE SCALE GENOMIC DNA]</scope>
    <source>
        <strain evidence="19">JAD2</strain>
    </source>
</reference>
<dbReference type="OrthoDB" id="9807240at2"/>
<dbReference type="InterPro" id="IPR020561">
    <property type="entry name" value="PRibGlycinamid_synth_ATP-grasp"/>
</dbReference>
<evidence type="ECO:0000256" key="5">
    <source>
        <dbReference type="ARBA" id="ARBA00022598"/>
    </source>
</evidence>
<dbReference type="UniPathway" id="UPA00074">
    <property type="reaction ID" value="UER00125"/>
</dbReference>
<dbReference type="InterPro" id="IPR016185">
    <property type="entry name" value="PreATP-grasp_dom_sf"/>
</dbReference>
<proteinExistence type="inferred from homology"/>
<organism evidence="18 19">
    <name type="scientific">Thermoflexus hugenholtzii JAD2</name>
    <dbReference type="NCBI Taxonomy" id="877466"/>
    <lineage>
        <taxon>Bacteria</taxon>
        <taxon>Bacillati</taxon>
        <taxon>Chloroflexota</taxon>
        <taxon>Thermoflexia</taxon>
        <taxon>Thermoflexales</taxon>
        <taxon>Thermoflexaceae</taxon>
        <taxon>Thermoflexus</taxon>
    </lineage>
</organism>
<evidence type="ECO:0000256" key="12">
    <source>
        <dbReference type="ARBA" id="ARBA00042242"/>
    </source>
</evidence>
<keyword evidence="5 14" id="KW-0436">Ligase</keyword>
<feature type="domain" description="ATP-grasp" evidence="17">
    <location>
        <begin position="124"/>
        <end position="330"/>
    </location>
</feature>
<dbReference type="Pfam" id="PF01071">
    <property type="entry name" value="GARS_A"/>
    <property type="match status" value="1"/>
</dbReference>
<dbReference type="GO" id="GO:0004637">
    <property type="term" value="F:phosphoribosylamine-glycine ligase activity"/>
    <property type="evidence" value="ECO:0007669"/>
    <property type="project" value="UniProtKB-UniRule"/>
</dbReference>
<dbReference type="SUPFAM" id="SSF56059">
    <property type="entry name" value="Glutathione synthetase ATP-binding domain-like"/>
    <property type="match status" value="1"/>
</dbReference>
<gene>
    <name evidence="14" type="primary">purD</name>
    <name evidence="18" type="ORF">SAMN02746019_00016580</name>
</gene>
<dbReference type="NCBIfam" id="TIGR00877">
    <property type="entry name" value="purD"/>
    <property type="match status" value="1"/>
</dbReference>
<evidence type="ECO:0000313" key="18">
    <source>
        <dbReference type="EMBL" id="SNB72810.1"/>
    </source>
</evidence>
<dbReference type="EMBL" id="FYEK01000066">
    <property type="protein sequence ID" value="SNB72810.1"/>
    <property type="molecule type" value="Genomic_DNA"/>
</dbReference>
<evidence type="ECO:0000256" key="11">
    <source>
        <dbReference type="ARBA" id="ARBA00038345"/>
    </source>
</evidence>
<dbReference type="GO" id="GO:0046872">
    <property type="term" value="F:metal ion binding"/>
    <property type="evidence" value="ECO:0007669"/>
    <property type="project" value="UniProtKB-KW"/>
</dbReference>
<feature type="region of interest" description="Disordered" evidence="16">
    <location>
        <begin position="231"/>
        <end position="250"/>
    </location>
</feature>
<dbReference type="GO" id="GO:0005524">
    <property type="term" value="F:ATP binding"/>
    <property type="evidence" value="ECO:0007669"/>
    <property type="project" value="UniProtKB-UniRule"/>
</dbReference>
<evidence type="ECO:0000256" key="4">
    <source>
        <dbReference type="ARBA" id="ARBA00013255"/>
    </source>
</evidence>
<dbReference type="InterPro" id="IPR011054">
    <property type="entry name" value="Rudment_hybrid_motif"/>
</dbReference>
<keyword evidence="19" id="KW-1185">Reference proteome</keyword>
<evidence type="ECO:0000256" key="1">
    <source>
        <dbReference type="ARBA" id="ARBA00001936"/>
    </source>
</evidence>
<dbReference type="SUPFAM" id="SSF51246">
    <property type="entry name" value="Rudiment single hybrid motif"/>
    <property type="match status" value="1"/>
</dbReference>
<dbReference type="Gene3D" id="3.40.50.20">
    <property type="match status" value="1"/>
</dbReference>
<evidence type="ECO:0000256" key="10">
    <source>
        <dbReference type="ARBA" id="ARBA00023211"/>
    </source>
</evidence>
<feature type="region of interest" description="Disordered" evidence="16">
    <location>
        <begin position="39"/>
        <end position="59"/>
    </location>
</feature>
<evidence type="ECO:0000313" key="19">
    <source>
        <dbReference type="Proteomes" id="UP000197025"/>
    </source>
</evidence>
<dbReference type="RefSeq" id="WP_088572100.1">
    <property type="nucleotide sequence ID" value="NZ_FYEK01000066.1"/>
</dbReference>
<dbReference type="SUPFAM" id="SSF52440">
    <property type="entry name" value="PreATP-grasp domain"/>
    <property type="match status" value="1"/>
</dbReference>
<accession>A0A212RKD0</accession>
<evidence type="ECO:0000256" key="2">
    <source>
        <dbReference type="ARBA" id="ARBA00001946"/>
    </source>
</evidence>
<evidence type="ECO:0000256" key="3">
    <source>
        <dbReference type="ARBA" id="ARBA00005174"/>
    </source>
</evidence>
<dbReference type="FunFam" id="3.90.600.10:FF:000001">
    <property type="entry name" value="Trifunctional purine biosynthetic protein adenosine-3"/>
    <property type="match status" value="1"/>
</dbReference>
<evidence type="ECO:0000256" key="14">
    <source>
        <dbReference type="HAMAP-Rule" id="MF_00138"/>
    </source>
</evidence>
<comment type="similarity">
    <text evidence="11 14">Belongs to the GARS family.</text>
</comment>
<evidence type="ECO:0000256" key="9">
    <source>
        <dbReference type="ARBA" id="ARBA00022840"/>
    </source>
</evidence>
<comment type="catalytic activity">
    <reaction evidence="14">
        <text>5-phospho-beta-D-ribosylamine + glycine + ATP = N(1)-(5-phospho-beta-D-ribosyl)glycinamide + ADP + phosphate + H(+)</text>
        <dbReference type="Rhea" id="RHEA:17453"/>
        <dbReference type="ChEBI" id="CHEBI:15378"/>
        <dbReference type="ChEBI" id="CHEBI:30616"/>
        <dbReference type="ChEBI" id="CHEBI:43474"/>
        <dbReference type="ChEBI" id="CHEBI:57305"/>
        <dbReference type="ChEBI" id="CHEBI:58681"/>
        <dbReference type="ChEBI" id="CHEBI:143788"/>
        <dbReference type="ChEBI" id="CHEBI:456216"/>
        <dbReference type="EC" id="6.3.4.13"/>
    </reaction>
</comment>
<keyword evidence="10" id="KW-0464">Manganese</keyword>
<dbReference type="PANTHER" id="PTHR43472:SF1">
    <property type="entry name" value="PHOSPHORIBOSYLAMINE--GLYCINE LIGASE, CHLOROPLASTIC"/>
    <property type="match status" value="1"/>
</dbReference>
<dbReference type="FunFam" id="3.30.470.20:FF:000018">
    <property type="entry name" value="Trifunctional purine biosynthetic protein adenosine-3"/>
    <property type="match status" value="1"/>
</dbReference>
<dbReference type="HAMAP" id="MF_00138">
    <property type="entry name" value="GARS"/>
    <property type="match status" value="1"/>
</dbReference>
<dbReference type="SMART" id="SM01209">
    <property type="entry name" value="GARS_A"/>
    <property type="match status" value="1"/>
</dbReference>
<keyword evidence="6" id="KW-0479">Metal-binding</keyword>
<dbReference type="Pfam" id="PF02844">
    <property type="entry name" value="GARS_N"/>
    <property type="match status" value="1"/>
</dbReference>
<evidence type="ECO:0000259" key="17">
    <source>
        <dbReference type="PROSITE" id="PS50975"/>
    </source>
</evidence>
<dbReference type="Gene3D" id="3.30.1490.20">
    <property type="entry name" value="ATP-grasp fold, A domain"/>
    <property type="match status" value="1"/>
</dbReference>
<dbReference type="InterPro" id="IPR000115">
    <property type="entry name" value="PRibGlycinamide_synth"/>
</dbReference>
<dbReference type="InterPro" id="IPR020559">
    <property type="entry name" value="PRibGlycinamide_synth_CS"/>
</dbReference>
<dbReference type="InterPro" id="IPR020560">
    <property type="entry name" value="PRibGlycinamide_synth_C-dom"/>
</dbReference>
<dbReference type="PROSITE" id="PS00184">
    <property type="entry name" value="GARS"/>
    <property type="match status" value="1"/>
</dbReference>
<dbReference type="SMART" id="SM01210">
    <property type="entry name" value="GARS_C"/>
    <property type="match status" value="1"/>
</dbReference>
<keyword evidence="8 14" id="KW-0658">Purine biosynthesis</keyword>
<evidence type="ECO:0000256" key="6">
    <source>
        <dbReference type="ARBA" id="ARBA00022723"/>
    </source>
</evidence>
<dbReference type="Pfam" id="PF02843">
    <property type="entry name" value="GARS_C"/>
    <property type="match status" value="1"/>
</dbReference>
<keyword evidence="9 15" id="KW-0067">ATP-binding</keyword>
<comment type="pathway">
    <text evidence="3 14">Purine metabolism; IMP biosynthesis via de novo pathway; N(1)-(5-phospho-D-ribosyl)glycinamide from 5-phospho-alpha-D-ribose 1-diphosphate: step 2/2.</text>
</comment>
<evidence type="ECO:0000256" key="7">
    <source>
        <dbReference type="ARBA" id="ARBA00022741"/>
    </source>
</evidence>
<sequence length="441" mass="46904">MKKGKRVLVVGSGGREHALAWALARSAEVEAVYVAPGNGGTSWPPSPEASDLHPRAPARSVPLRSDDIQALIDFVREQGIDLTVVGPEAPLARGIVDAFRAAGLRIFGPSRAAARIETSKAFAKALMRSCGIPTPDYAVFHDFEKARAYLRARPGPVVVKASGLAGGKGAFVCESSEEAEEALYRLMRERIFGEAGDTVVVEERLYGSELSLLAFSDGRTARPLLPARDHKRLLDGDRGPNTGGMGAYAPVPEVGPDAVDRVVREIMEPVLQALACQGTPFVGVLYAGLMWTERGPFVLEFNARFGDPEAQAILPLLETDLLAALEACVEGRLGDVELRWRPGACVTVVLAAPGYPGPVPEGLPIAGLEEAAAQEGVLIFHAGTRREGDRVLTAGGRVLAVSAIGGNLPEAAARAYAAVERIHFEGMHYRRDIGRSSPAIR</sequence>
<dbReference type="PANTHER" id="PTHR43472">
    <property type="entry name" value="PHOSPHORIBOSYLAMINE--GLYCINE LIGASE"/>
    <property type="match status" value="1"/>
</dbReference>
<dbReference type="Gene3D" id="3.90.600.10">
    <property type="entry name" value="Phosphoribosylglycinamide synthetase, C-terminal domain"/>
    <property type="match status" value="1"/>
</dbReference>
<evidence type="ECO:0000256" key="13">
    <source>
        <dbReference type="ARBA" id="ARBA00042864"/>
    </source>
</evidence>
<evidence type="ECO:0000256" key="15">
    <source>
        <dbReference type="PROSITE-ProRule" id="PRU00409"/>
    </source>
</evidence>
<dbReference type="Proteomes" id="UP000197025">
    <property type="component" value="Unassembled WGS sequence"/>
</dbReference>